<sequence length="278" mass="30961" precursor="true">MKKVAIVGLGWLGMPLGRALMALGWRVSGSKTTQDGVDTARMHGMDCYYLHLTPNVICNKNHLKALLNVEVIVITLPVTRMFSSSKKDKDYLCAIQNLVESARDLRVSRIIFTSSIAVYGEHSEIISENTPLSPNSTHGKVLREVENWLLHIKGVVVDILRLSGLVGPKRHPGYFLSGKTELKNGSHGVNLVHRDDVISVIILLLKESKKGGVYNLSALQHPARNEFYPHASMQVGLTPPTFTIDKIENHGKIIDGSKICREFGFIYRYSDPNQMLFS</sequence>
<organism evidence="2 3">
    <name type="scientific">Candidatus Erwinia haradaeae</name>
    <dbReference type="NCBI Taxonomy" id="1922217"/>
    <lineage>
        <taxon>Bacteria</taxon>
        <taxon>Pseudomonadati</taxon>
        <taxon>Pseudomonadota</taxon>
        <taxon>Gammaproteobacteria</taxon>
        <taxon>Enterobacterales</taxon>
        <taxon>Erwiniaceae</taxon>
        <taxon>Erwinia</taxon>
    </lineage>
</organism>
<evidence type="ECO:0000259" key="1">
    <source>
        <dbReference type="Pfam" id="PF01370"/>
    </source>
</evidence>
<dbReference type="AlphaFoldDB" id="A0A451DAL7"/>
<accession>A0A451DAL7</accession>
<dbReference type="PANTHER" id="PTHR48079">
    <property type="entry name" value="PROTEIN YEEZ"/>
    <property type="match status" value="1"/>
</dbReference>
<name>A0A451DAL7_9GAMM</name>
<evidence type="ECO:0000313" key="3">
    <source>
        <dbReference type="Proteomes" id="UP000294368"/>
    </source>
</evidence>
<dbReference type="InterPro" id="IPR051783">
    <property type="entry name" value="NAD(P)-dependent_oxidoreduct"/>
</dbReference>
<dbReference type="RefSeq" id="WP_157988709.1">
    <property type="nucleotide sequence ID" value="NZ_LR217715.1"/>
</dbReference>
<dbReference type="InterPro" id="IPR001509">
    <property type="entry name" value="Epimerase_deHydtase"/>
</dbReference>
<dbReference type="OrthoDB" id="751203at2"/>
<protein>
    <submittedName>
        <fullName evidence="2">Protein YeeZ</fullName>
    </submittedName>
</protein>
<evidence type="ECO:0000313" key="2">
    <source>
        <dbReference type="EMBL" id="VFP83372.1"/>
    </source>
</evidence>
<dbReference type="Pfam" id="PF01370">
    <property type="entry name" value="Epimerase"/>
    <property type="match status" value="1"/>
</dbReference>
<dbReference type="InterPro" id="IPR036291">
    <property type="entry name" value="NAD(P)-bd_dom_sf"/>
</dbReference>
<dbReference type="PANTHER" id="PTHR48079:SF6">
    <property type="entry name" value="NAD(P)-BINDING DOMAIN-CONTAINING PROTEIN-RELATED"/>
    <property type="match status" value="1"/>
</dbReference>
<feature type="domain" description="NAD-dependent epimerase/dehydratase" evidence="1">
    <location>
        <begin position="8"/>
        <end position="216"/>
    </location>
</feature>
<dbReference type="Gene3D" id="3.40.50.720">
    <property type="entry name" value="NAD(P)-binding Rossmann-like Domain"/>
    <property type="match status" value="1"/>
</dbReference>
<dbReference type="SUPFAM" id="SSF51735">
    <property type="entry name" value="NAD(P)-binding Rossmann-fold domains"/>
    <property type="match status" value="1"/>
</dbReference>
<dbReference type="GO" id="GO:0005737">
    <property type="term" value="C:cytoplasm"/>
    <property type="evidence" value="ECO:0007669"/>
    <property type="project" value="TreeGrafter"/>
</dbReference>
<dbReference type="Proteomes" id="UP000294368">
    <property type="component" value="Chromosome"/>
</dbReference>
<dbReference type="EMBL" id="LR217715">
    <property type="protein sequence ID" value="VFP83372.1"/>
    <property type="molecule type" value="Genomic_DNA"/>
</dbReference>
<proteinExistence type="predicted"/>
<gene>
    <name evidence="2" type="primary">yeeZ</name>
    <name evidence="2" type="ORF">ERCIKOCA2762_627</name>
</gene>
<reference evidence="2 3" key="1">
    <citation type="submission" date="2019-02" db="EMBL/GenBank/DDBJ databases">
        <authorList>
            <person name="Manzano-Marin A."/>
            <person name="Manzano-Marin A."/>
        </authorList>
    </citation>
    <scope>NUCLEOTIDE SEQUENCE [LARGE SCALE GENOMIC DNA]</scope>
    <source>
        <strain evidence="2 3">ErCikochiana</strain>
    </source>
</reference>
<dbReference type="GO" id="GO:0004029">
    <property type="term" value="F:aldehyde dehydrogenase (NAD+) activity"/>
    <property type="evidence" value="ECO:0007669"/>
    <property type="project" value="TreeGrafter"/>
</dbReference>